<feature type="compositionally biased region" description="Polar residues" evidence="1">
    <location>
        <begin position="48"/>
        <end position="61"/>
    </location>
</feature>
<name>A0A392SPH9_9FABA</name>
<protein>
    <submittedName>
        <fullName evidence="2">Uncharacterized protein</fullName>
    </submittedName>
</protein>
<comment type="caution">
    <text evidence="2">The sequence shown here is derived from an EMBL/GenBank/DDBJ whole genome shotgun (WGS) entry which is preliminary data.</text>
</comment>
<feature type="region of interest" description="Disordered" evidence="1">
    <location>
        <begin position="1"/>
        <end position="85"/>
    </location>
</feature>
<dbReference type="EMBL" id="LXQA010407344">
    <property type="protein sequence ID" value="MCI49830.1"/>
    <property type="molecule type" value="Genomic_DNA"/>
</dbReference>
<proteinExistence type="predicted"/>
<evidence type="ECO:0000313" key="3">
    <source>
        <dbReference type="Proteomes" id="UP000265520"/>
    </source>
</evidence>
<feature type="compositionally biased region" description="Basic residues" evidence="1">
    <location>
        <begin position="22"/>
        <end position="47"/>
    </location>
</feature>
<dbReference type="AlphaFoldDB" id="A0A392SPH9"/>
<evidence type="ECO:0000313" key="2">
    <source>
        <dbReference type="EMBL" id="MCI49830.1"/>
    </source>
</evidence>
<sequence>SNKEKTVVETCEASPQRQSSKKDKKKKKKDDKEKKKKKKKSKSKSKSVSRQGTSDTPQVNPASIAEITPTKKMDKDSGHEGESINSCLDDSVLKVFFF</sequence>
<dbReference type="Proteomes" id="UP000265520">
    <property type="component" value="Unassembled WGS sequence"/>
</dbReference>
<organism evidence="2 3">
    <name type="scientific">Trifolium medium</name>
    <dbReference type="NCBI Taxonomy" id="97028"/>
    <lineage>
        <taxon>Eukaryota</taxon>
        <taxon>Viridiplantae</taxon>
        <taxon>Streptophyta</taxon>
        <taxon>Embryophyta</taxon>
        <taxon>Tracheophyta</taxon>
        <taxon>Spermatophyta</taxon>
        <taxon>Magnoliopsida</taxon>
        <taxon>eudicotyledons</taxon>
        <taxon>Gunneridae</taxon>
        <taxon>Pentapetalae</taxon>
        <taxon>rosids</taxon>
        <taxon>fabids</taxon>
        <taxon>Fabales</taxon>
        <taxon>Fabaceae</taxon>
        <taxon>Papilionoideae</taxon>
        <taxon>50 kb inversion clade</taxon>
        <taxon>NPAAA clade</taxon>
        <taxon>Hologalegina</taxon>
        <taxon>IRL clade</taxon>
        <taxon>Trifolieae</taxon>
        <taxon>Trifolium</taxon>
    </lineage>
</organism>
<feature type="compositionally biased region" description="Basic and acidic residues" evidence="1">
    <location>
        <begin position="69"/>
        <end position="82"/>
    </location>
</feature>
<evidence type="ECO:0000256" key="1">
    <source>
        <dbReference type="SAM" id="MobiDB-lite"/>
    </source>
</evidence>
<feature type="non-terminal residue" evidence="2">
    <location>
        <position position="1"/>
    </location>
</feature>
<reference evidence="2 3" key="1">
    <citation type="journal article" date="2018" name="Front. Plant Sci.">
        <title>Red Clover (Trifolium pratense) and Zigzag Clover (T. medium) - A Picture of Genomic Similarities and Differences.</title>
        <authorList>
            <person name="Dluhosova J."/>
            <person name="Istvanek J."/>
            <person name="Nedelnik J."/>
            <person name="Repkova J."/>
        </authorList>
    </citation>
    <scope>NUCLEOTIDE SEQUENCE [LARGE SCALE GENOMIC DNA]</scope>
    <source>
        <strain evidence="3">cv. 10/8</strain>
        <tissue evidence="2">Leaf</tissue>
    </source>
</reference>
<accession>A0A392SPH9</accession>
<keyword evidence="3" id="KW-1185">Reference proteome</keyword>